<sequence length="508" mass="57316">MSEHSNDFSDSDVEETVKVEECVSEANRLKEQGNAAFKSSNYQLAIDEYKRGIEWLDKLPSKNKDHNGLKSVLHCNLSACYLGIQEYRNAINSADESIRLDSGNKKALYRRALARFHGGYLDEAKEDCQSMLADDADNSNARMLLAKVNEKLKAARAQQKKAFGSLFNKSGGLYTDRARETQNRKQHNYDEYVRKQQESGGEVLAMADWERLEEEESKKREAERIEKVKAEEEKKRNGGKDDDDTTDTPGDSSSSKKKPKQQDESDMDEEDQKIIQETKKMGYCYFGKNKPGGNLTTERTPQVVSPVAVDTATRSLSSWNACGTTYEEKDMSSWCRDVLRENLLMASYKNDPSDGDPSVNVMEMLSNINIDDSGSMERLQDLATMVHRSSITVKSVDDMECDAQIALIRGTLRYMFDFSCTLVFTASIDTSVGSESSESNATVYEGALHLVELSSAMEKGKTYSDYMKVVFKDSLKPEHKDLMGCMVDKFKVSVCECIDAFYARYQQQ</sequence>
<dbReference type="InterPro" id="IPR015310">
    <property type="entry name" value="AHSA1-like_N"/>
</dbReference>
<organism evidence="8 9">
    <name type="scientific">Babesia bovis</name>
    <dbReference type="NCBI Taxonomy" id="5865"/>
    <lineage>
        <taxon>Eukaryota</taxon>
        <taxon>Sar</taxon>
        <taxon>Alveolata</taxon>
        <taxon>Apicomplexa</taxon>
        <taxon>Aconoidasida</taxon>
        <taxon>Piroplasmida</taxon>
        <taxon>Babesiidae</taxon>
        <taxon>Babesia</taxon>
    </lineage>
</organism>
<name>A7ANH1_BABBO</name>
<dbReference type="Pfam" id="PF09229">
    <property type="entry name" value="Aha1_N"/>
    <property type="match status" value="1"/>
</dbReference>
<keyword evidence="5" id="KW-0413">Isomerase</keyword>
<feature type="region of interest" description="Disordered" evidence="6">
    <location>
        <begin position="212"/>
        <end position="270"/>
    </location>
</feature>
<reference evidence="9" key="3">
    <citation type="journal article" date="2021" name="Int. J. Parasitol.">
        <title>Comparative analysis of gene expression between Babesia bovis blood stages and kinetes allowed by improved genome annotation.</title>
        <authorList>
            <person name="Ueti M.W."/>
            <person name="Johnson W.C."/>
            <person name="Kappmeyer L.S."/>
            <person name="Herndon D.R."/>
            <person name="Mousel M.R."/>
            <person name="Reif K.E."/>
            <person name="Taus N.S."/>
            <person name="Ifeonu O.O."/>
            <person name="Silva J.C."/>
            <person name="Suarez C.E."/>
            <person name="Brayton K.A."/>
        </authorList>
    </citation>
    <scope>NUCLEOTIDE SEQUENCE [LARGE SCALE GENOMIC DNA]</scope>
</reference>
<accession>A7ANH1</accession>
<dbReference type="GeneID" id="5479922"/>
<dbReference type="Gene3D" id="3.15.10.20">
    <property type="entry name" value="Activator of Hsp90 ATPase Aha1, N-terminal domain"/>
    <property type="match status" value="1"/>
</dbReference>
<dbReference type="Gene3D" id="1.25.40.10">
    <property type="entry name" value="Tetratricopeptide repeat domain"/>
    <property type="match status" value="1"/>
</dbReference>
<dbReference type="InterPro" id="IPR019734">
    <property type="entry name" value="TPR_rpt"/>
</dbReference>
<dbReference type="GO" id="GO:0051087">
    <property type="term" value="F:protein-folding chaperone binding"/>
    <property type="evidence" value="ECO:0007669"/>
    <property type="project" value="InterPro"/>
</dbReference>
<dbReference type="GO" id="GO:0001671">
    <property type="term" value="F:ATPase activator activity"/>
    <property type="evidence" value="ECO:0007669"/>
    <property type="project" value="InterPro"/>
</dbReference>
<dbReference type="KEGG" id="bbo:BBOV_III005420"/>
<comment type="catalytic activity">
    <reaction evidence="1">
        <text>[protein]-peptidylproline (omega=180) = [protein]-peptidylproline (omega=0)</text>
        <dbReference type="Rhea" id="RHEA:16237"/>
        <dbReference type="Rhea" id="RHEA-COMP:10747"/>
        <dbReference type="Rhea" id="RHEA-COMP:10748"/>
        <dbReference type="ChEBI" id="CHEBI:83833"/>
        <dbReference type="ChEBI" id="CHEBI:83834"/>
        <dbReference type="EC" id="5.2.1.8"/>
    </reaction>
</comment>
<dbReference type="Proteomes" id="UP000002173">
    <property type="component" value="Unassembled WGS sequence"/>
</dbReference>
<dbReference type="InterPro" id="IPR050754">
    <property type="entry name" value="FKBP4/5/8-like"/>
</dbReference>
<comment type="similarity">
    <text evidence="2">Belongs to the AHA1 family.</text>
</comment>
<dbReference type="VEuPathDB" id="PiroplasmaDB:BBOV_III005420"/>
<dbReference type="STRING" id="5865.A7ANH1"/>
<evidence type="ECO:0000313" key="8">
    <source>
        <dbReference type="EMBL" id="EDO08105.1"/>
    </source>
</evidence>
<proteinExistence type="inferred from homology"/>
<keyword evidence="4" id="KW-0697">Rotamase</keyword>
<evidence type="ECO:0000256" key="1">
    <source>
        <dbReference type="ARBA" id="ARBA00000971"/>
    </source>
</evidence>
<dbReference type="EC" id="5.2.1.8" evidence="3"/>
<dbReference type="InterPro" id="IPR036338">
    <property type="entry name" value="Aha1"/>
</dbReference>
<dbReference type="SUPFAM" id="SSF103111">
    <property type="entry name" value="Activator of Hsp90 ATPase, Aha1"/>
    <property type="match status" value="1"/>
</dbReference>
<reference evidence="8 9" key="1">
    <citation type="journal article" date="2007" name="PLoS Pathog.">
        <title>Genome sequence of Babesia bovis and comparative analysis of apicomplexan hemoprotozoa.</title>
        <authorList>
            <person name="Brayton K.A."/>
            <person name="Lau A.O.T."/>
            <person name="Herndon D.R."/>
            <person name="Hannick L."/>
            <person name="Kappmeyer L.S."/>
            <person name="Berens S.J."/>
            <person name="Bidwell S.L."/>
            <person name="Brown W.C."/>
            <person name="Crabtree J."/>
            <person name="Fadrosh D."/>
            <person name="Feldblum T."/>
            <person name="Forberger H.A."/>
            <person name="Haas B.J."/>
            <person name="Howell J.M."/>
            <person name="Khouri H."/>
            <person name="Koo H."/>
            <person name="Mann D.J."/>
            <person name="Norimine J."/>
            <person name="Paulsen I.T."/>
            <person name="Radune D."/>
            <person name="Ren Q."/>
            <person name="Smith R.K. Jr."/>
            <person name="Suarez C.E."/>
            <person name="White O."/>
            <person name="Wortman J.R."/>
            <person name="Knowles D.P. Jr."/>
            <person name="McElwain T.F."/>
            <person name="Nene V.M."/>
        </authorList>
    </citation>
    <scope>NUCLEOTIDE SEQUENCE [LARGE SCALE GENOMIC DNA]</scope>
    <source>
        <strain evidence="8">T2Bo</strain>
    </source>
</reference>
<evidence type="ECO:0000313" key="9">
    <source>
        <dbReference type="Proteomes" id="UP000002173"/>
    </source>
</evidence>
<feature type="domain" description="Activator of Hsp90 ATPase AHSA1-like N-terminal" evidence="7">
    <location>
        <begin position="328"/>
        <end position="491"/>
    </location>
</feature>
<dbReference type="EMBL" id="AAXT01000001">
    <property type="protein sequence ID" value="EDO08105.1"/>
    <property type="molecule type" value="Genomic_DNA"/>
</dbReference>
<dbReference type="GO" id="GO:0003755">
    <property type="term" value="F:peptidyl-prolyl cis-trans isomerase activity"/>
    <property type="evidence" value="ECO:0007669"/>
    <property type="project" value="UniProtKB-EC"/>
</dbReference>
<feature type="compositionally biased region" description="Basic and acidic residues" evidence="6">
    <location>
        <begin position="216"/>
        <end position="240"/>
    </location>
</feature>
<gene>
    <name evidence="8" type="ORF">BBOV_III005420</name>
</gene>
<dbReference type="PANTHER" id="PTHR46512:SF9">
    <property type="entry name" value="PEPTIDYLPROLYL ISOMERASE"/>
    <property type="match status" value="1"/>
</dbReference>
<evidence type="ECO:0000256" key="6">
    <source>
        <dbReference type="SAM" id="MobiDB-lite"/>
    </source>
</evidence>
<dbReference type="InParanoid" id="A7ANH1"/>
<dbReference type="SUPFAM" id="SSF48452">
    <property type="entry name" value="TPR-like"/>
    <property type="match status" value="1"/>
</dbReference>
<dbReference type="PANTHER" id="PTHR46512">
    <property type="entry name" value="PEPTIDYLPROLYL ISOMERASE"/>
    <property type="match status" value="1"/>
</dbReference>
<dbReference type="InterPro" id="IPR011990">
    <property type="entry name" value="TPR-like_helical_dom_sf"/>
</dbReference>
<reference evidence="9" key="2">
    <citation type="journal article" date="2020" name="Data Brief">
        <title>Transcriptome dataset of Babesia bovis life stages within vertebrate and invertebrate hosts.</title>
        <authorList>
            <person name="Ueti M.W."/>
            <person name="Johnson W.C."/>
            <person name="Kappmeyer L.S."/>
            <person name="Herndon D.R."/>
            <person name="Mousel M.R."/>
            <person name="Reif K.E."/>
            <person name="Taus N.S."/>
            <person name="Ifeonu O.O."/>
            <person name="Silva J.C."/>
            <person name="Suarez C.E."/>
            <person name="Brayton K.A."/>
        </authorList>
    </citation>
    <scope>NUCLEOTIDE SEQUENCE [LARGE SCALE GENOMIC DNA]</scope>
</reference>
<keyword evidence="9" id="KW-1185">Reference proteome</keyword>
<comment type="caution">
    <text evidence="8">The sequence shown here is derived from an EMBL/GenBank/DDBJ whole genome shotgun (WGS) entry which is preliminary data.</text>
</comment>
<evidence type="ECO:0000256" key="4">
    <source>
        <dbReference type="ARBA" id="ARBA00023110"/>
    </source>
</evidence>
<evidence type="ECO:0000256" key="3">
    <source>
        <dbReference type="ARBA" id="ARBA00013194"/>
    </source>
</evidence>
<dbReference type="AlphaFoldDB" id="A7ANH1"/>
<dbReference type="RefSeq" id="XP_001611673.1">
    <property type="nucleotide sequence ID" value="XM_001611623.1"/>
</dbReference>
<dbReference type="SMART" id="SM00028">
    <property type="entry name" value="TPR"/>
    <property type="match status" value="2"/>
</dbReference>
<evidence type="ECO:0000259" key="7">
    <source>
        <dbReference type="SMART" id="SM01000"/>
    </source>
</evidence>
<protein>
    <recommendedName>
        <fullName evidence="3">peptidylprolyl isomerase</fullName>
        <ecNumber evidence="3">5.2.1.8</ecNumber>
    </recommendedName>
</protein>
<evidence type="ECO:0000256" key="5">
    <source>
        <dbReference type="ARBA" id="ARBA00023235"/>
    </source>
</evidence>
<dbReference type="OMA" id="NMSICYS"/>
<evidence type="ECO:0000256" key="2">
    <source>
        <dbReference type="ARBA" id="ARBA00006817"/>
    </source>
</evidence>
<dbReference type="SMART" id="SM01000">
    <property type="entry name" value="Aha1_N"/>
    <property type="match status" value="1"/>
</dbReference>
<dbReference type="eggNOG" id="KOG0543">
    <property type="taxonomic scope" value="Eukaryota"/>
</dbReference>